<dbReference type="Proteomes" id="UP000487596">
    <property type="component" value="Unassembled WGS sequence"/>
</dbReference>
<evidence type="ECO:0000313" key="1">
    <source>
        <dbReference type="EMBL" id="KAB6129269.1"/>
    </source>
</evidence>
<keyword evidence="1" id="KW-0808">Transferase</keyword>
<dbReference type="InterPro" id="IPR005835">
    <property type="entry name" value="NTP_transferase_dom"/>
</dbReference>
<proteinExistence type="predicted"/>
<gene>
    <name evidence="1" type="ORF">GA424_25785</name>
</gene>
<dbReference type="InterPro" id="IPR016873">
    <property type="entry name" value="Caps_polysacc_synth_BcbE_prd"/>
</dbReference>
<dbReference type="InterPro" id="IPR050065">
    <property type="entry name" value="GlmU-like"/>
</dbReference>
<sequence length="253" mass="29061">MYQNKRPLHIIMPMAGEGSRFMKEGWTTPKPLIKLNGRELFLHAIDSIDISGIEMKYSFIVRQEHIDKYGIDKEIKAIIPHANIFAVQETTRGAVETCLMAREVIEEEDAVLVMDCDLEFISQGFNVLIKEILSKSVEEVNGGVLVSFDSNESRYSYAAINSEGFVTRTAEKEVISRHALCGAYFFSSARSFIYAADSLMHQTNFSKSEYYVSLLYNYLLQRGEIVRLAEMEEYYSYGTPEELNRYTQSEYHE</sequence>
<dbReference type="PIRSF" id="PIRSF028162">
    <property type="entry name" value="BcbE_prd"/>
    <property type="match status" value="1"/>
</dbReference>
<name>A0A414G9G0_9BACE</name>
<dbReference type="PANTHER" id="PTHR43584">
    <property type="entry name" value="NUCLEOTIDYL TRANSFERASE"/>
    <property type="match status" value="1"/>
</dbReference>
<organism evidence="1 2">
    <name type="scientific">Bacteroides xylanisolvens</name>
    <dbReference type="NCBI Taxonomy" id="371601"/>
    <lineage>
        <taxon>Bacteria</taxon>
        <taxon>Pseudomonadati</taxon>
        <taxon>Bacteroidota</taxon>
        <taxon>Bacteroidia</taxon>
        <taxon>Bacteroidales</taxon>
        <taxon>Bacteroidaceae</taxon>
        <taxon>Bacteroides</taxon>
    </lineage>
</organism>
<comment type="caution">
    <text evidence="1">The sequence shown here is derived from an EMBL/GenBank/DDBJ whole genome shotgun (WGS) entry which is preliminary data.</text>
</comment>
<dbReference type="Pfam" id="PF00483">
    <property type="entry name" value="NTP_transferase"/>
    <property type="match status" value="1"/>
</dbReference>
<dbReference type="CDD" id="cd04183">
    <property type="entry name" value="GT2_BcE_like"/>
    <property type="match status" value="1"/>
</dbReference>
<evidence type="ECO:0000313" key="2">
    <source>
        <dbReference type="Proteomes" id="UP000487596"/>
    </source>
</evidence>
<dbReference type="AlphaFoldDB" id="A0A414G9G0"/>
<dbReference type="PANTHER" id="PTHR43584:SF8">
    <property type="entry name" value="N-ACETYLMURAMATE ALPHA-1-PHOSPHATE URIDYLYLTRANSFERASE"/>
    <property type="match status" value="1"/>
</dbReference>
<dbReference type="Gene3D" id="3.90.550.10">
    <property type="entry name" value="Spore Coat Polysaccharide Biosynthesis Protein SpsA, Chain A"/>
    <property type="match status" value="1"/>
</dbReference>
<accession>A0A414G9G0</accession>
<dbReference type="RefSeq" id="WP_004307277.1">
    <property type="nucleotide sequence ID" value="NZ_JANUUS010000001.1"/>
</dbReference>
<dbReference type="GO" id="GO:0016779">
    <property type="term" value="F:nucleotidyltransferase activity"/>
    <property type="evidence" value="ECO:0007669"/>
    <property type="project" value="UniProtKB-ARBA"/>
</dbReference>
<protein>
    <submittedName>
        <fullName evidence="1">NTP transferase domain-containing protein</fullName>
    </submittedName>
</protein>
<dbReference type="EMBL" id="WDEH01000085">
    <property type="protein sequence ID" value="KAB6129269.1"/>
    <property type="molecule type" value="Genomic_DNA"/>
</dbReference>
<dbReference type="InterPro" id="IPR029044">
    <property type="entry name" value="Nucleotide-diphossugar_trans"/>
</dbReference>
<dbReference type="SUPFAM" id="SSF53448">
    <property type="entry name" value="Nucleotide-diphospho-sugar transferases"/>
    <property type="match status" value="1"/>
</dbReference>
<reference evidence="1 2" key="1">
    <citation type="journal article" date="2019" name="Nat. Med.">
        <title>A library of human gut bacterial isolates paired with longitudinal multiomics data enables mechanistic microbiome research.</title>
        <authorList>
            <person name="Poyet M."/>
            <person name="Groussin M."/>
            <person name="Gibbons S.M."/>
            <person name="Avila-Pacheco J."/>
            <person name="Jiang X."/>
            <person name="Kearney S.M."/>
            <person name="Perrotta A.R."/>
            <person name="Berdy B."/>
            <person name="Zhao S."/>
            <person name="Lieberman T.D."/>
            <person name="Swanson P.K."/>
            <person name="Smith M."/>
            <person name="Roesemann S."/>
            <person name="Alexander J.E."/>
            <person name="Rich S.A."/>
            <person name="Livny J."/>
            <person name="Vlamakis H."/>
            <person name="Clish C."/>
            <person name="Bullock K."/>
            <person name="Deik A."/>
            <person name="Scott J."/>
            <person name="Pierce K.A."/>
            <person name="Xavier R.J."/>
            <person name="Alm E.J."/>
        </authorList>
    </citation>
    <scope>NUCLEOTIDE SEQUENCE [LARGE SCALE GENOMIC DNA]</scope>
    <source>
        <strain evidence="1 2">BIOML-A62</strain>
    </source>
</reference>